<feature type="non-terminal residue" evidence="2">
    <location>
        <position position="1"/>
    </location>
</feature>
<name>A0A1B6JEP1_9HEMI</name>
<keyword evidence="1" id="KW-1133">Transmembrane helix</keyword>
<evidence type="ECO:0000256" key="1">
    <source>
        <dbReference type="SAM" id="Phobius"/>
    </source>
</evidence>
<gene>
    <name evidence="2" type="ORF">g.2437</name>
</gene>
<feature type="non-terminal residue" evidence="2">
    <location>
        <position position="180"/>
    </location>
</feature>
<dbReference type="AlphaFoldDB" id="A0A1B6JEP1"/>
<evidence type="ECO:0000313" key="2">
    <source>
        <dbReference type="EMBL" id="JAS97393.1"/>
    </source>
</evidence>
<keyword evidence="1" id="KW-0472">Membrane</keyword>
<keyword evidence="1" id="KW-0812">Transmembrane</keyword>
<feature type="transmembrane region" description="Helical" evidence="1">
    <location>
        <begin position="153"/>
        <end position="172"/>
    </location>
</feature>
<proteinExistence type="predicted"/>
<accession>A0A1B6JEP1</accession>
<sequence length="180" mass="20023">GCPESIAFEMSDLRIMERREAEGYDAHDAHIDLNTDAPTRSAREVQHAIANLNHFLAYADIALGGKEGKNYTDVQVHLKEAVRRQRSRLDGMIAHARMRRRAEEGASQRNAAAQIAEFGARLGEVHRELMEYRNSLRRLAEEGPRSLRATVNMVLVFAIAGASIVLAGQLAGRYSRRGDA</sequence>
<organism evidence="2">
    <name type="scientific">Homalodisca liturata</name>
    <dbReference type="NCBI Taxonomy" id="320908"/>
    <lineage>
        <taxon>Eukaryota</taxon>
        <taxon>Metazoa</taxon>
        <taxon>Ecdysozoa</taxon>
        <taxon>Arthropoda</taxon>
        <taxon>Hexapoda</taxon>
        <taxon>Insecta</taxon>
        <taxon>Pterygota</taxon>
        <taxon>Neoptera</taxon>
        <taxon>Paraneoptera</taxon>
        <taxon>Hemiptera</taxon>
        <taxon>Auchenorrhyncha</taxon>
        <taxon>Membracoidea</taxon>
        <taxon>Cicadellidae</taxon>
        <taxon>Cicadellinae</taxon>
        <taxon>Proconiini</taxon>
        <taxon>Homalodisca</taxon>
    </lineage>
</organism>
<reference evidence="2" key="1">
    <citation type="submission" date="2015-11" db="EMBL/GenBank/DDBJ databases">
        <title>De novo transcriptome assembly of four potential Pierce s Disease insect vectors from Arizona vineyards.</title>
        <authorList>
            <person name="Tassone E.E."/>
        </authorList>
    </citation>
    <scope>NUCLEOTIDE SEQUENCE</scope>
</reference>
<protein>
    <submittedName>
        <fullName evidence="2">Uncharacterized protein</fullName>
    </submittedName>
</protein>
<dbReference type="EMBL" id="GECU01010313">
    <property type="protein sequence ID" value="JAS97393.1"/>
    <property type="molecule type" value="Transcribed_RNA"/>
</dbReference>